<sequence>MKVLKAKKLYVGDGNVKENVYVAFNGNEIVHVGEEVGGEYLGEFEVVTPAFIDPHSHIGMDRAGEPYYEEEANEHMDPVLPYLYAEESVYMDDKAFRESVEWGVLYSVVLPGSGNVIGGRAALLRNWETNIEDAFVKHVGVKAAMGYNPRSTTSWGGQRPSTRMGATAIFRKALSKAYSDLKKLKEGKLSWDELEPLSKALIPVLEGRLPFRIHVHKEDDIAIIKRLAKQYGFKYTIDHACDVHTERGFKLIKDLGVPVIYGPIDSHPYKVELKHESYKNIRLLIKYMPDVLALMSDHPVVLQRNLMLQLRFFMKYGMKFEDAIKLITSNAAKVVGLNAGEVKPGKLASIVAWDGEPYVLGSSVVMAVAEGKIIEL</sequence>
<evidence type="ECO:0000259" key="1">
    <source>
        <dbReference type="Pfam" id="PF01979"/>
    </source>
</evidence>
<dbReference type="GeneID" id="30679993"/>
<reference evidence="2 3" key="1">
    <citation type="submission" date="2013-11" db="EMBL/GenBank/DDBJ databases">
        <title>Comparative genomics of Ignicoccus.</title>
        <authorList>
            <person name="Podar M."/>
        </authorList>
    </citation>
    <scope>NUCLEOTIDE SEQUENCE [LARGE SCALE GENOMIC DNA]</scope>
    <source>
        <strain evidence="2 3">DSM 13165</strain>
    </source>
</reference>
<dbReference type="Gene3D" id="3.20.20.140">
    <property type="entry name" value="Metal-dependent hydrolases"/>
    <property type="match status" value="1"/>
</dbReference>
<feature type="domain" description="Amidohydrolase-related" evidence="1">
    <location>
        <begin position="213"/>
        <end position="357"/>
    </location>
</feature>
<organism evidence="2 3">
    <name type="scientific">Ignicoccus islandicus DSM 13165</name>
    <dbReference type="NCBI Taxonomy" id="940295"/>
    <lineage>
        <taxon>Archaea</taxon>
        <taxon>Thermoproteota</taxon>
        <taxon>Thermoprotei</taxon>
        <taxon>Desulfurococcales</taxon>
        <taxon>Desulfurococcaceae</taxon>
        <taxon>Ignicoccus</taxon>
    </lineage>
</organism>
<dbReference type="PANTHER" id="PTHR43135">
    <property type="entry name" value="ALPHA-D-RIBOSE 1-METHYLPHOSPHONATE 5-TRIPHOSPHATE DIPHOSPHATASE"/>
    <property type="match status" value="1"/>
</dbReference>
<dbReference type="InterPro" id="IPR051781">
    <property type="entry name" value="Metallo-dep_Hydrolase"/>
</dbReference>
<gene>
    <name evidence="2" type="ORF">EYM_03000</name>
</gene>
<name>A0A0U3F221_9CREN</name>
<keyword evidence="3" id="KW-1185">Reference proteome</keyword>
<dbReference type="RefSeq" id="WP_075049590.1">
    <property type="nucleotide sequence ID" value="NZ_CP006867.1"/>
</dbReference>
<dbReference type="Pfam" id="PF01979">
    <property type="entry name" value="Amidohydro_1"/>
    <property type="match status" value="1"/>
</dbReference>
<dbReference type="KEGG" id="iis:EYM_03000"/>
<dbReference type="InterPro" id="IPR032466">
    <property type="entry name" value="Metal_Hydrolase"/>
</dbReference>
<dbReference type="InterPro" id="IPR011059">
    <property type="entry name" value="Metal-dep_hydrolase_composite"/>
</dbReference>
<evidence type="ECO:0000313" key="2">
    <source>
        <dbReference type="EMBL" id="ALU11605.1"/>
    </source>
</evidence>
<dbReference type="PANTHER" id="PTHR43135:SF3">
    <property type="entry name" value="ALPHA-D-RIBOSE 1-METHYLPHOSPHONATE 5-TRIPHOSPHATE DIPHOSPHATASE"/>
    <property type="match status" value="1"/>
</dbReference>
<dbReference type="EMBL" id="CP006867">
    <property type="protein sequence ID" value="ALU11605.1"/>
    <property type="molecule type" value="Genomic_DNA"/>
</dbReference>
<evidence type="ECO:0000313" key="3">
    <source>
        <dbReference type="Proteomes" id="UP000060778"/>
    </source>
</evidence>
<dbReference type="InterPro" id="IPR006680">
    <property type="entry name" value="Amidohydro-rel"/>
</dbReference>
<dbReference type="STRING" id="940295.EYM_03000"/>
<dbReference type="Proteomes" id="UP000060778">
    <property type="component" value="Chromosome"/>
</dbReference>
<dbReference type="GO" id="GO:0016810">
    <property type="term" value="F:hydrolase activity, acting on carbon-nitrogen (but not peptide) bonds"/>
    <property type="evidence" value="ECO:0007669"/>
    <property type="project" value="InterPro"/>
</dbReference>
<dbReference type="OrthoDB" id="42542at2157"/>
<dbReference type="SUPFAM" id="SSF51556">
    <property type="entry name" value="Metallo-dependent hydrolases"/>
    <property type="match status" value="1"/>
</dbReference>
<dbReference type="SUPFAM" id="SSF51338">
    <property type="entry name" value="Composite domain of metallo-dependent hydrolases"/>
    <property type="match status" value="1"/>
</dbReference>
<dbReference type="AlphaFoldDB" id="A0A0U3F221"/>
<protein>
    <submittedName>
        <fullName evidence="2">Imidazolonepropionase</fullName>
    </submittedName>
</protein>
<accession>A0A0U3F221</accession>
<proteinExistence type="predicted"/>